<evidence type="ECO:0000313" key="12">
    <source>
        <dbReference type="EMBL" id="KAF7409569.1"/>
    </source>
</evidence>
<evidence type="ECO:0000313" key="13">
    <source>
        <dbReference type="Proteomes" id="UP000617340"/>
    </source>
</evidence>
<keyword evidence="6" id="KW-0813">Transport</keyword>
<keyword evidence="13" id="KW-1185">Reference proteome</keyword>
<comment type="subcellular location">
    <subcellularLocation>
        <location evidence="3">Cytoplasm</location>
    </subcellularLocation>
    <subcellularLocation>
        <location evidence="2">Nucleus</location>
    </subcellularLocation>
</comment>
<evidence type="ECO:0000256" key="4">
    <source>
        <dbReference type="ARBA" id="ARBA00010218"/>
    </source>
</evidence>
<feature type="region of interest" description="Disordered" evidence="10">
    <location>
        <begin position="268"/>
        <end position="287"/>
    </location>
</feature>
<comment type="similarity">
    <text evidence="4">Belongs to the IWR1/SLC7A6OS family.</text>
</comment>
<dbReference type="EMBL" id="JACSDZ010000003">
    <property type="protein sequence ID" value="KAF7409569.1"/>
    <property type="molecule type" value="Genomic_DNA"/>
</dbReference>
<evidence type="ECO:0000256" key="10">
    <source>
        <dbReference type="SAM" id="MobiDB-lite"/>
    </source>
</evidence>
<evidence type="ECO:0000256" key="1">
    <source>
        <dbReference type="ARBA" id="ARBA00003202"/>
    </source>
</evidence>
<evidence type="ECO:0000256" key="8">
    <source>
        <dbReference type="ARBA" id="ARBA00022927"/>
    </source>
</evidence>
<reference evidence="12" key="1">
    <citation type="journal article" date="2020" name="G3 (Bethesda)">
        <title>High-Quality Assemblies for Three Invasive Social Wasps from the &lt;i&gt;Vespula&lt;/i&gt; Genus.</title>
        <authorList>
            <person name="Harrop T.W.R."/>
            <person name="Guhlin J."/>
            <person name="McLaughlin G.M."/>
            <person name="Permina E."/>
            <person name="Stockwell P."/>
            <person name="Gilligan J."/>
            <person name="Le Lec M.F."/>
            <person name="Gruber M.A.M."/>
            <person name="Quinn O."/>
            <person name="Lovegrove M."/>
            <person name="Duncan E.J."/>
            <person name="Remnant E.J."/>
            <person name="Van Eeckhoven J."/>
            <person name="Graham B."/>
            <person name="Knapp R.A."/>
            <person name="Langford K.W."/>
            <person name="Kronenberg Z."/>
            <person name="Press M.O."/>
            <person name="Eacker S.M."/>
            <person name="Wilson-Rankin E.E."/>
            <person name="Purcell J."/>
            <person name="Lester P.J."/>
            <person name="Dearden P.K."/>
        </authorList>
    </citation>
    <scope>NUCLEOTIDE SEQUENCE</scope>
    <source>
        <strain evidence="12">Linc-1</strain>
    </source>
</reference>
<evidence type="ECO:0000256" key="5">
    <source>
        <dbReference type="ARBA" id="ARBA00017036"/>
    </source>
</evidence>
<protein>
    <recommendedName>
        <fullName evidence="5">Probable RNA polymerase II nuclear localization protein SLC7A6OS</fullName>
    </recommendedName>
</protein>
<organism evidence="12 13">
    <name type="scientific">Vespula germanica</name>
    <name type="common">German yellow jacket</name>
    <name type="synonym">Paravespula germanica</name>
    <dbReference type="NCBI Taxonomy" id="30212"/>
    <lineage>
        <taxon>Eukaryota</taxon>
        <taxon>Metazoa</taxon>
        <taxon>Ecdysozoa</taxon>
        <taxon>Arthropoda</taxon>
        <taxon>Hexapoda</taxon>
        <taxon>Insecta</taxon>
        <taxon>Pterygota</taxon>
        <taxon>Neoptera</taxon>
        <taxon>Endopterygota</taxon>
        <taxon>Hymenoptera</taxon>
        <taxon>Apocrita</taxon>
        <taxon>Aculeata</taxon>
        <taxon>Vespoidea</taxon>
        <taxon>Vespidae</taxon>
        <taxon>Vespinae</taxon>
        <taxon>Vespula</taxon>
    </lineage>
</organism>
<dbReference type="GO" id="GO:0005737">
    <property type="term" value="C:cytoplasm"/>
    <property type="evidence" value="ECO:0007669"/>
    <property type="project" value="UniProtKB-SubCell"/>
</dbReference>
<comment type="caution">
    <text evidence="12">The sequence shown here is derived from an EMBL/GenBank/DDBJ whole genome shotgun (WGS) entry which is preliminary data.</text>
</comment>
<dbReference type="GO" id="GO:0015031">
    <property type="term" value="P:protein transport"/>
    <property type="evidence" value="ECO:0007669"/>
    <property type="project" value="UniProtKB-KW"/>
</dbReference>
<dbReference type="InterPro" id="IPR013883">
    <property type="entry name" value="TF_Iwr1_dom"/>
</dbReference>
<comment type="function">
    <text evidence="1">Directs RNA polymerase II nuclear import.</text>
</comment>
<accession>A0A834KKC9</accession>
<dbReference type="Pfam" id="PF08574">
    <property type="entry name" value="Iwr1"/>
    <property type="match status" value="1"/>
</dbReference>
<evidence type="ECO:0000256" key="2">
    <source>
        <dbReference type="ARBA" id="ARBA00004123"/>
    </source>
</evidence>
<evidence type="ECO:0000259" key="11">
    <source>
        <dbReference type="Pfam" id="PF08574"/>
    </source>
</evidence>
<evidence type="ECO:0000256" key="6">
    <source>
        <dbReference type="ARBA" id="ARBA00022448"/>
    </source>
</evidence>
<keyword evidence="7" id="KW-0963">Cytoplasm</keyword>
<name>A0A834KKC9_VESGE</name>
<evidence type="ECO:0000256" key="7">
    <source>
        <dbReference type="ARBA" id="ARBA00022490"/>
    </source>
</evidence>
<keyword evidence="9" id="KW-0539">Nucleus</keyword>
<dbReference type="PANTHER" id="PTHR31196">
    <property type="entry name" value="RNA POLYMERASE II NUCLEAR LOCALIZATION PROTEIN SLC7A6OS-RELATED"/>
    <property type="match status" value="1"/>
</dbReference>
<dbReference type="InterPro" id="IPR040218">
    <property type="entry name" value="SLC7A6OS"/>
</dbReference>
<evidence type="ECO:0000256" key="3">
    <source>
        <dbReference type="ARBA" id="ARBA00004496"/>
    </source>
</evidence>
<feature type="domain" description="Transcription factor Iwr1" evidence="11">
    <location>
        <begin position="146"/>
        <end position="209"/>
    </location>
</feature>
<dbReference type="Proteomes" id="UP000617340">
    <property type="component" value="Unassembled WGS sequence"/>
</dbReference>
<evidence type="ECO:0000256" key="9">
    <source>
        <dbReference type="ARBA" id="ARBA00023242"/>
    </source>
</evidence>
<keyword evidence="8" id="KW-0653">Protein transport</keyword>
<dbReference type="GO" id="GO:0032502">
    <property type="term" value="P:developmental process"/>
    <property type="evidence" value="ECO:0007669"/>
    <property type="project" value="TreeGrafter"/>
</dbReference>
<dbReference type="PANTHER" id="PTHR31196:SF2">
    <property type="entry name" value="RNA POLYMERASE II NUCLEAR LOCALIZATION PROTEIN SLC7A6OS-RELATED"/>
    <property type="match status" value="1"/>
</dbReference>
<gene>
    <name evidence="12" type="ORF">HZH68_003950</name>
</gene>
<proteinExistence type="inferred from homology"/>
<feature type="compositionally biased region" description="Acidic residues" evidence="10">
    <location>
        <begin position="186"/>
        <end position="196"/>
    </location>
</feature>
<dbReference type="GO" id="GO:0005634">
    <property type="term" value="C:nucleus"/>
    <property type="evidence" value="ECO:0007669"/>
    <property type="project" value="UniProtKB-SubCell"/>
</dbReference>
<dbReference type="AlphaFoldDB" id="A0A834KKC9"/>
<sequence length="287" mass="32950">MAAILRVKRRHNDEPLNALVIACKRCKTTENDEIENATDLAPVTAVVKFAGTITNQNEDVIEHLVKTVGKNELKANYKRHVVDVKNVIRERTKQISMENRYKVVNCCRSLDTLNTNELEDTMTVIDVEDSLSCSTTKNVDSETLENFVYDLYYTQTGSDMIIDDLVSVHGFEQEFVFDMFKDEDDSSNGYETEDSNSESHWWNDYPDTEHSDLSVDEDDMRRAVMKINLDDDESSDLSSEDDFIYAINKKDVEQYGYKYAQYKAKIKQELSDTESDSSDDVSVSRIL</sequence>
<feature type="region of interest" description="Disordered" evidence="10">
    <location>
        <begin position="186"/>
        <end position="213"/>
    </location>
</feature>